<keyword evidence="9" id="KW-0808">Transferase</keyword>
<dbReference type="Pfam" id="PF01757">
    <property type="entry name" value="Acyl_transf_3"/>
    <property type="match status" value="1"/>
</dbReference>
<feature type="transmembrane region" description="Helical" evidence="7">
    <location>
        <begin position="306"/>
        <end position="327"/>
    </location>
</feature>
<feature type="transmembrane region" description="Helical" evidence="7">
    <location>
        <begin position="239"/>
        <end position="258"/>
    </location>
</feature>
<reference evidence="9 10" key="1">
    <citation type="submission" date="2019-09" db="EMBL/GenBank/DDBJ databases">
        <title>FDA dAtabase for Regulatory Grade micrObial Sequences (FDA-ARGOS): Supporting development and validation of Infectious Disease Dx tests.</title>
        <authorList>
            <person name="Sciortino C."/>
            <person name="Tallon L."/>
            <person name="Sadzewicz L."/>
            <person name="Vavikolanu K."/>
            <person name="Mehta A."/>
            <person name="Aluvathingal J."/>
            <person name="Nadendla S."/>
            <person name="Nandy P."/>
            <person name="Geyer C."/>
            <person name="Yan Y."/>
            <person name="Sichtig H."/>
        </authorList>
    </citation>
    <scope>NUCLEOTIDE SEQUENCE [LARGE SCALE GENOMIC DNA]</scope>
    <source>
        <strain evidence="9 10">FDAARGOS_664</strain>
    </source>
</reference>
<feature type="transmembrane region" description="Helical" evidence="7">
    <location>
        <begin position="73"/>
        <end position="92"/>
    </location>
</feature>
<keyword evidence="6 7" id="KW-0472">Membrane</keyword>
<comment type="similarity">
    <text evidence="2">Belongs to the acyltransferase 3 family.</text>
</comment>
<protein>
    <submittedName>
        <fullName evidence="9">Acyltransferase family protein</fullName>
    </submittedName>
</protein>
<dbReference type="InterPro" id="IPR002656">
    <property type="entry name" value="Acyl_transf_3_dom"/>
</dbReference>
<name>A0A5P2H4X8_9BURK</name>
<dbReference type="Proteomes" id="UP000322822">
    <property type="component" value="Chromosome 1"/>
</dbReference>
<feature type="transmembrane region" description="Helical" evidence="7">
    <location>
        <begin position="179"/>
        <end position="198"/>
    </location>
</feature>
<feature type="transmembrane region" description="Helical" evidence="7">
    <location>
        <begin position="112"/>
        <end position="130"/>
    </location>
</feature>
<dbReference type="EMBL" id="CP044065">
    <property type="protein sequence ID" value="QET02573.1"/>
    <property type="molecule type" value="Genomic_DNA"/>
</dbReference>
<evidence type="ECO:0000256" key="5">
    <source>
        <dbReference type="ARBA" id="ARBA00022989"/>
    </source>
</evidence>
<feature type="transmembrane region" description="Helical" evidence="7">
    <location>
        <begin position="270"/>
        <end position="286"/>
    </location>
</feature>
<dbReference type="PANTHER" id="PTHR40074">
    <property type="entry name" value="O-ACETYLTRANSFERASE WECH"/>
    <property type="match status" value="1"/>
</dbReference>
<keyword evidence="4 7" id="KW-0812">Transmembrane</keyword>
<dbReference type="OrthoDB" id="1072135at2"/>
<evidence type="ECO:0000259" key="8">
    <source>
        <dbReference type="Pfam" id="PF01757"/>
    </source>
</evidence>
<keyword evidence="5 7" id="KW-1133">Transmembrane helix</keyword>
<feature type="domain" description="Acyltransferase 3" evidence="8">
    <location>
        <begin position="4"/>
        <end position="324"/>
    </location>
</feature>
<feature type="transmembrane region" description="Helical" evidence="7">
    <location>
        <begin position="42"/>
        <end position="61"/>
    </location>
</feature>
<evidence type="ECO:0000256" key="6">
    <source>
        <dbReference type="ARBA" id="ARBA00023136"/>
    </source>
</evidence>
<dbReference type="AlphaFoldDB" id="A0A5P2H4X8"/>
<evidence type="ECO:0000313" key="9">
    <source>
        <dbReference type="EMBL" id="QET02573.1"/>
    </source>
</evidence>
<dbReference type="PANTHER" id="PTHR40074:SF2">
    <property type="entry name" value="O-ACETYLTRANSFERASE WECH"/>
    <property type="match status" value="1"/>
</dbReference>
<proteinExistence type="inferred from homology"/>
<feature type="transmembrane region" description="Helical" evidence="7">
    <location>
        <begin position="142"/>
        <end position="159"/>
    </location>
</feature>
<evidence type="ECO:0000313" key="10">
    <source>
        <dbReference type="Proteomes" id="UP000322822"/>
    </source>
</evidence>
<feature type="transmembrane region" description="Helical" evidence="7">
    <location>
        <begin position="210"/>
        <end position="227"/>
    </location>
</feature>
<dbReference type="GO" id="GO:0016413">
    <property type="term" value="F:O-acetyltransferase activity"/>
    <property type="evidence" value="ECO:0007669"/>
    <property type="project" value="TreeGrafter"/>
</dbReference>
<dbReference type="GO" id="GO:0009246">
    <property type="term" value="P:enterobacterial common antigen biosynthetic process"/>
    <property type="evidence" value="ECO:0007669"/>
    <property type="project" value="TreeGrafter"/>
</dbReference>
<evidence type="ECO:0000256" key="1">
    <source>
        <dbReference type="ARBA" id="ARBA00004651"/>
    </source>
</evidence>
<evidence type="ECO:0000256" key="2">
    <source>
        <dbReference type="ARBA" id="ARBA00007400"/>
    </source>
</evidence>
<keyword evidence="3" id="KW-1003">Cell membrane</keyword>
<gene>
    <name evidence="9" type="ORF">FOB72_11350</name>
</gene>
<evidence type="ECO:0000256" key="3">
    <source>
        <dbReference type="ARBA" id="ARBA00022475"/>
    </source>
</evidence>
<accession>A0A5P2H4X8</accession>
<comment type="subcellular location">
    <subcellularLocation>
        <location evidence="1">Cell membrane</location>
        <topology evidence="1">Multi-pass membrane protein</topology>
    </subcellularLocation>
</comment>
<keyword evidence="9" id="KW-0012">Acyltransferase</keyword>
<evidence type="ECO:0000256" key="4">
    <source>
        <dbReference type="ARBA" id="ARBA00022692"/>
    </source>
</evidence>
<sequence>MDRRIDGLRVVACFMVVLLHVSSAHIHEFGPTWWSANVWDGLSRACVPLFFMLSGSTLLGRSETLTDFFRKRALRILLPLLLWSCFYLWWLQHNHVPTGNWVLAILRGPTMFHLWYFYAIAGLYLFMPVMRRFYQNGTQQEKLFFLAVWFLVASVYPTLQGLYGDDACGYLRAGILDDVYHLQHFGGYLGYMVLGAYLAERRIAWQKGAALFAVSAAGTILLTYWLSRRLGAPCEFFHLYLSPLVVFAAAGAFIAFFGQPAGQSSARLQWLSGCTLGVYGLHPFVIDRLLISRGWMNPTGWVWLDPVIGTVAVFLASLAVIGLIRVIRPLRAMV</sequence>
<dbReference type="RefSeq" id="WP_150372604.1">
    <property type="nucleotide sequence ID" value="NZ_CP044065.1"/>
</dbReference>
<evidence type="ECO:0000256" key="7">
    <source>
        <dbReference type="SAM" id="Phobius"/>
    </source>
</evidence>
<organism evidence="9 10">
    <name type="scientific">Cupriavidus pauculus</name>
    <dbReference type="NCBI Taxonomy" id="82633"/>
    <lineage>
        <taxon>Bacteria</taxon>
        <taxon>Pseudomonadati</taxon>
        <taxon>Pseudomonadota</taxon>
        <taxon>Betaproteobacteria</taxon>
        <taxon>Burkholderiales</taxon>
        <taxon>Burkholderiaceae</taxon>
        <taxon>Cupriavidus</taxon>
    </lineage>
</organism>
<dbReference type="GO" id="GO:0005886">
    <property type="term" value="C:plasma membrane"/>
    <property type="evidence" value="ECO:0007669"/>
    <property type="project" value="UniProtKB-SubCell"/>
</dbReference>